<evidence type="ECO:0000313" key="1">
    <source>
        <dbReference type="EMBL" id="KAJ6057481.1"/>
    </source>
</evidence>
<protein>
    <submittedName>
        <fullName evidence="1">Uncharacterized protein</fullName>
    </submittedName>
</protein>
<proteinExistence type="predicted"/>
<dbReference type="AlphaFoldDB" id="A0AAD6IN79"/>
<evidence type="ECO:0000313" key="2">
    <source>
        <dbReference type="Proteomes" id="UP001219568"/>
    </source>
</evidence>
<sequence length="92" mass="10039">MQKPALFTSTSIVVPDTVSLARSAAGVDGSFTSRACHSLLMEAISDTSSGVRDGLRDVSITFWLADWVARARERLMPEDVPFISQVRVGLVW</sequence>
<keyword evidence="2" id="KW-1185">Reference proteome</keyword>
<dbReference type="EMBL" id="JAQJZL010000001">
    <property type="protein sequence ID" value="KAJ6057481.1"/>
    <property type="molecule type" value="Genomic_DNA"/>
</dbReference>
<comment type="caution">
    <text evidence="1">The sequence shown here is derived from an EMBL/GenBank/DDBJ whole genome shotgun (WGS) entry which is preliminary data.</text>
</comment>
<dbReference type="Proteomes" id="UP001219568">
    <property type="component" value="Unassembled WGS sequence"/>
</dbReference>
<reference evidence="1" key="1">
    <citation type="journal article" date="2023" name="IMA Fungus">
        <title>Comparative genomic study of the Penicillium genus elucidates a diverse pangenome and 15 lateral gene transfer events.</title>
        <authorList>
            <person name="Petersen C."/>
            <person name="Sorensen T."/>
            <person name="Nielsen M.R."/>
            <person name="Sondergaard T.E."/>
            <person name="Sorensen J.L."/>
            <person name="Fitzpatrick D.A."/>
            <person name="Frisvad J.C."/>
            <person name="Nielsen K.L."/>
        </authorList>
    </citation>
    <scope>NUCLEOTIDE SEQUENCE</scope>
    <source>
        <strain evidence="1">IBT 15450</strain>
    </source>
</reference>
<organism evidence="1 2">
    <name type="scientific">Penicillium canescens</name>
    <dbReference type="NCBI Taxonomy" id="5083"/>
    <lineage>
        <taxon>Eukaryota</taxon>
        <taxon>Fungi</taxon>
        <taxon>Dikarya</taxon>
        <taxon>Ascomycota</taxon>
        <taxon>Pezizomycotina</taxon>
        <taxon>Eurotiomycetes</taxon>
        <taxon>Eurotiomycetidae</taxon>
        <taxon>Eurotiales</taxon>
        <taxon>Aspergillaceae</taxon>
        <taxon>Penicillium</taxon>
    </lineage>
</organism>
<reference evidence="1" key="2">
    <citation type="submission" date="2023-01" db="EMBL/GenBank/DDBJ databases">
        <authorList>
            <person name="Petersen C."/>
        </authorList>
    </citation>
    <scope>NUCLEOTIDE SEQUENCE</scope>
    <source>
        <strain evidence="1">IBT 15450</strain>
    </source>
</reference>
<accession>A0AAD6IN79</accession>
<gene>
    <name evidence="1" type="ORF">N7460_000755</name>
</gene>
<name>A0AAD6IN79_PENCN</name>